<name>A0A9D3XJ92_9SAUR</name>
<reference evidence="2" key="1">
    <citation type="submission" date="2021-09" db="EMBL/GenBank/DDBJ databases">
        <title>The genome of Mauremys mutica provides insights into the evolution of semi-aquatic lifestyle.</title>
        <authorList>
            <person name="Gong S."/>
            <person name="Gao Y."/>
        </authorList>
    </citation>
    <scope>NUCLEOTIDE SEQUENCE</scope>
    <source>
        <strain evidence="2">MM-2020</strain>
        <tissue evidence="2">Muscle</tissue>
    </source>
</reference>
<sequence length="100" mass="11144">MPATQTRSNSVPVHNTSWAQDARPRPGPSRHRETQFTPFPSVLHTWPAWQLPWSGGCCVGRAGITQQSHCNFPKHLLDKRQFSVVSGQILQSDSVLQNLG</sequence>
<comment type="caution">
    <text evidence="2">The sequence shown here is derived from an EMBL/GenBank/DDBJ whole genome shotgun (WGS) entry which is preliminary data.</text>
</comment>
<evidence type="ECO:0000256" key="1">
    <source>
        <dbReference type="SAM" id="MobiDB-lite"/>
    </source>
</evidence>
<dbReference type="Proteomes" id="UP000827986">
    <property type="component" value="Unassembled WGS sequence"/>
</dbReference>
<accession>A0A9D3XJ92</accession>
<gene>
    <name evidence="2" type="ORF">KIL84_001611</name>
</gene>
<evidence type="ECO:0000313" key="3">
    <source>
        <dbReference type="Proteomes" id="UP000827986"/>
    </source>
</evidence>
<dbReference type="AlphaFoldDB" id="A0A9D3XJ92"/>
<dbReference type="EMBL" id="JAHDVG010000469">
    <property type="protein sequence ID" value="KAH1180677.1"/>
    <property type="molecule type" value="Genomic_DNA"/>
</dbReference>
<organism evidence="2 3">
    <name type="scientific">Mauremys mutica</name>
    <name type="common">yellowpond turtle</name>
    <dbReference type="NCBI Taxonomy" id="74926"/>
    <lineage>
        <taxon>Eukaryota</taxon>
        <taxon>Metazoa</taxon>
        <taxon>Chordata</taxon>
        <taxon>Craniata</taxon>
        <taxon>Vertebrata</taxon>
        <taxon>Euteleostomi</taxon>
        <taxon>Archelosauria</taxon>
        <taxon>Testudinata</taxon>
        <taxon>Testudines</taxon>
        <taxon>Cryptodira</taxon>
        <taxon>Durocryptodira</taxon>
        <taxon>Testudinoidea</taxon>
        <taxon>Geoemydidae</taxon>
        <taxon>Geoemydinae</taxon>
        <taxon>Mauremys</taxon>
    </lineage>
</organism>
<feature type="region of interest" description="Disordered" evidence="1">
    <location>
        <begin position="1"/>
        <end position="36"/>
    </location>
</feature>
<evidence type="ECO:0000313" key="2">
    <source>
        <dbReference type="EMBL" id="KAH1180677.1"/>
    </source>
</evidence>
<keyword evidence="3" id="KW-1185">Reference proteome</keyword>
<proteinExistence type="predicted"/>
<protein>
    <submittedName>
        <fullName evidence="2">Uncharacterized protein</fullName>
    </submittedName>
</protein>
<feature type="compositionally biased region" description="Polar residues" evidence="1">
    <location>
        <begin position="1"/>
        <end position="19"/>
    </location>
</feature>